<dbReference type="InterPro" id="IPR051448">
    <property type="entry name" value="CdaR-like_regulators"/>
</dbReference>
<dbReference type="InterPro" id="IPR042070">
    <property type="entry name" value="PucR_C-HTH_sf"/>
</dbReference>
<protein>
    <submittedName>
        <fullName evidence="3">PucR family transcriptional regulator</fullName>
    </submittedName>
</protein>
<feature type="domain" description="PucR-like N-terminal" evidence="2">
    <location>
        <begin position="16"/>
        <end position="185"/>
    </location>
</feature>
<proteinExistence type="predicted"/>
<sequence>MRVDSTDAPDLTSDLVPDGLITALLARVPAVLEEVSAALLSEWPDYARFLDANRAEVAVAADHALHQLVAAGSGAQDSGLVGAFPPGFGEEELFEEIGRAQWREGRDVSTLLSAFQLGARVFWRHVAEVAVALNLGPRVLAGLAEGVFAFVDRLSSSAAHGFVLEQSEAVVARERLREELVELLLSDRATEGAVQAAAARAGWAVPDGVAVVLLQDDSVMGRGVLSRFDPASLLINRADLGGAIVPDLTQGGRRQRLADSLRGMQAVVGPTVPPQLLPASLHIAEIASRLQRTGVLPADPVFAEEHLDAIIVHRDSRLLEALRHQVLRPLEASAPASRERLCETLASWLRHLGDRQAVAAELHVHPQTVRYRLARLHELFGPQLDDPQTRARLLLALAWGAPRPPEVDPPR</sequence>
<dbReference type="PANTHER" id="PTHR33744">
    <property type="entry name" value="CARBOHYDRATE DIACID REGULATOR"/>
    <property type="match status" value="1"/>
</dbReference>
<dbReference type="PANTHER" id="PTHR33744:SF1">
    <property type="entry name" value="DNA-BINDING TRANSCRIPTIONAL ACTIVATOR ADER"/>
    <property type="match status" value="1"/>
</dbReference>
<dbReference type="InterPro" id="IPR058663">
    <property type="entry name" value="PucR-like_N"/>
</dbReference>
<evidence type="ECO:0000313" key="3">
    <source>
        <dbReference type="EMBL" id="GAA1833063.1"/>
    </source>
</evidence>
<evidence type="ECO:0000313" key="4">
    <source>
        <dbReference type="Proteomes" id="UP001500449"/>
    </source>
</evidence>
<feature type="domain" description="PucR C-terminal helix-turn-helix" evidence="1">
    <location>
        <begin position="341"/>
        <end position="398"/>
    </location>
</feature>
<dbReference type="Gene3D" id="1.10.10.2840">
    <property type="entry name" value="PucR C-terminal helix-turn-helix domain"/>
    <property type="match status" value="1"/>
</dbReference>
<organism evidence="3 4">
    <name type="scientific">Pseudonocardia ailaonensis</name>
    <dbReference type="NCBI Taxonomy" id="367279"/>
    <lineage>
        <taxon>Bacteria</taxon>
        <taxon>Bacillati</taxon>
        <taxon>Actinomycetota</taxon>
        <taxon>Actinomycetes</taxon>
        <taxon>Pseudonocardiales</taxon>
        <taxon>Pseudonocardiaceae</taxon>
        <taxon>Pseudonocardia</taxon>
    </lineage>
</organism>
<keyword evidence="4" id="KW-1185">Reference proteome</keyword>
<accession>A0ABN2MNN5</accession>
<comment type="caution">
    <text evidence="3">The sequence shown here is derived from an EMBL/GenBank/DDBJ whole genome shotgun (WGS) entry which is preliminary data.</text>
</comment>
<dbReference type="InterPro" id="IPR025736">
    <property type="entry name" value="PucR_C-HTH_dom"/>
</dbReference>
<dbReference type="Pfam" id="PF13556">
    <property type="entry name" value="HTH_30"/>
    <property type="match status" value="1"/>
</dbReference>
<dbReference type="Pfam" id="PF25906">
    <property type="entry name" value="PucR-like_N"/>
    <property type="match status" value="1"/>
</dbReference>
<gene>
    <name evidence="3" type="ORF">GCM10009836_09020</name>
</gene>
<reference evidence="3 4" key="1">
    <citation type="journal article" date="2019" name="Int. J. Syst. Evol. Microbiol.">
        <title>The Global Catalogue of Microorganisms (GCM) 10K type strain sequencing project: providing services to taxonomists for standard genome sequencing and annotation.</title>
        <authorList>
            <consortium name="The Broad Institute Genomics Platform"/>
            <consortium name="The Broad Institute Genome Sequencing Center for Infectious Disease"/>
            <person name="Wu L."/>
            <person name="Ma J."/>
        </authorList>
    </citation>
    <scope>NUCLEOTIDE SEQUENCE [LARGE SCALE GENOMIC DNA]</scope>
    <source>
        <strain evidence="3 4">JCM 16009</strain>
    </source>
</reference>
<dbReference type="Proteomes" id="UP001500449">
    <property type="component" value="Unassembled WGS sequence"/>
</dbReference>
<dbReference type="EMBL" id="BAAAQK010000003">
    <property type="protein sequence ID" value="GAA1833063.1"/>
    <property type="molecule type" value="Genomic_DNA"/>
</dbReference>
<evidence type="ECO:0000259" key="1">
    <source>
        <dbReference type="Pfam" id="PF13556"/>
    </source>
</evidence>
<evidence type="ECO:0000259" key="2">
    <source>
        <dbReference type="Pfam" id="PF25906"/>
    </source>
</evidence>
<name>A0ABN2MNN5_9PSEU</name>